<feature type="domain" description="Vesicle tethering protein Uso1/P115-like head" evidence="6">
    <location>
        <begin position="736"/>
        <end position="1008"/>
    </location>
</feature>
<accession>A0A820DIC1</accession>
<evidence type="ECO:0000313" key="9">
    <source>
        <dbReference type="Proteomes" id="UP000663873"/>
    </source>
</evidence>
<dbReference type="GO" id="GO:0000139">
    <property type="term" value="C:Golgi membrane"/>
    <property type="evidence" value="ECO:0007669"/>
    <property type="project" value="InterPro"/>
</dbReference>
<dbReference type="InterPro" id="IPR011989">
    <property type="entry name" value="ARM-like"/>
</dbReference>
<dbReference type="GO" id="GO:0005783">
    <property type="term" value="C:endoplasmic reticulum"/>
    <property type="evidence" value="ECO:0007669"/>
    <property type="project" value="TreeGrafter"/>
</dbReference>
<dbReference type="Pfam" id="PF18770">
    <property type="entry name" value="Arm_vescicular"/>
    <property type="match status" value="1"/>
</dbReference>
<evidence type="ECO:0000313" key="7">
    <source>
        <dbReference type="EMBL" id="CAF2995861.1"/>
    </source>
</evidence>
<dbReference type="PANTHER" id="PTHR10013">
    <property type="entry name" value="GENERAL VESICULAR TRANSPORT FACTOR P115"/>
    <property type="match status" value="1"/>
</dbReference>
<dbReference type="EMBL" id="CAJOBP010000892">
    <property type="protein sequence ID" value="CAF4232271.1"/>
    <property type="molecule type" value="Genomic_DNA"/>
</dbReference>
<dbReference type="SUPFAM" id="SSF48371">
    <property type="entry name" value="ARM repeat"/>
    <property type="match status" value="2"/>
</dbReference>
<dbReference type="Proteomes" id="UP000663825">
    <property type="component" value="Unassembled WGS sequence"/>
</dbReference>
<feature type="coiled-coil region" evidence="4">
    <location>
        <begin position="1155"/>
        <end position="1245"/>
    </location>
</feature>
<evidence type="ECO:0000313" key="8">
    <source>
        <dbReference type="EMBL" id="CAF4232271.1"/>
    </source>
</evidence>
<dbReference type="GO" id="GO:0005795">
    <property type="term" value="C:Golgi stack"/>
    <property type="evidence" value="ECO:0007669"/>
    <property type="project" value="TreeGrafter"/>
</dbReference>
<organism evidence="8 9">
    <name type="scientific">Rotaria socialis</name>
    <dbReference type="NCBI Taxonomy" id="392032"/>
    <lineage>
        <taxon>Eukaryota</taxon>
        <taxon>Metazoa</taxon>
        <taxon>Spiralia</taxon>
        <taxon>Gnathifera</taxon>
        <taxon>Rotifera</taxon>
        <taxon>Eurotatoria</taxon>
        <taxon>Bdelloidea</taxon>
        <taxon>Philodinida</taxon>
        <taxon>Philodinidae</taxon>
        <taxon>Rotaria</taxon>
    </lineage>
</organism>
<comment type="caution">
    <text evidence="8">The sequence shown here is derived from an EMBL/GenBank/DDBJ whole genome shotgun (WGS) entry which is preliminary data.</text>
</comment>
<dbReference type="InterPro" id="IPR006953">
    <property type="entry name" value="Vesicle_Uso1_P115_head"/>
</dbReference>
<evidence type="ECO:0000256" key="4">
    <source>
        <dbReference type="SAM" id="Coils"/>
    </source>
</evidence>
<dbReference type="InterPro" id="IPR041209">
    <property type="entry name" value="P115_Arm_rpt"/>
</dbReference>
<evidence type="ECO:0000256" key="3">
    <source>
        <dbReference type="ARBA" id="ARBA00023054"/>
    </source>
</evidence>
<dbReference type="InterPro" id="IPR024095">
    <property type="entry name" value="Vesicle_P115"/>
</dbReference>
<keyword evidence="9" id="KW-1185">Reference proteome</keyword>
<dbReference type="Proteomes" id="UP000663873">
    <property type="component" value="Unassembled WGS sequence"/>
</dbReference>
<comment type="subcellular location">
    <subcellularLocation>
        <location evidence="1">Golgi apparatus</location>
    </subcellularLocation>
</comment>
<dbReference type="InterPro" id="IPR016024">
    <property type="entry name" value="ARM-type_fold"/>
</dbReference>
<evidence type="ECO:0000256" key="5">
    <source>
        <dbReference type="SAM" id="MobiDB-lite"/>
    </source>
</evidence>
<keyword evidence="2" id="KW-0333">Golgi apparatus</keyword>
<dbReference type="OrthoDB" id="198977at2759"/>
<evidence type="ECO:0000259" key="6">
    <source>
        <dbReference type="Pfam" id="PF04869"/>
    </source>
</evidence>
<dbReference type="GO" id="GO:0006888">
    <property type="term" value="P:endoplasmic reticulum to Golgi vesicle-mediated transport"/>
    <property type="evidence" value="ECO:0007669"/>
    <property type="project" value="TreeGrafter"/>
</dbReference>
<proteinExistence type="predicted"/>
<dbReference type="GO" id="GO:0048211">
    <property type="term" value="P:Golgi vesicle docking"/>
    <property type="evidence" value="ECO:0007669"/>
    <property type="project" value="TreeGrafter"/>
</dbReference>
<feature type="region of interest" description="Disordered" evidence="5">
    <location>
        <begin position="1076"/>
        <end position="1095"/>
    </location>
</feature>
<evidence type="ECO:0000256" key="1">
    <source>
        <dbReference type="ARBA" id="ARBA00004555"/>
    </source>
</evidence>
<dbReference type="GO" id="GO:0048280">
    <property type="term" value="P:vesicle fusion with Golgi apparatus"/>
    <property type="evidence" value="ECO:0007669"/>
    <property type="project" value="InterPro"/>
</dbReference>
<feature type="compositionally biased region" description="Basic and acidic residues" evidence="5">
    <location>
        <begin position="1076"/>
        <end position="1085"/>
    </location>
</feature>
<dbReference type="Gene3D" id="1.25.10.10">
    <property type="entry name" value="Leucine-rich Repeat Variant"/>
    <property type="match status" value="1"/>
</dbReference>
<gene>
    <name evidence="7" type="ORF">TIS948_LOCUS1208</name>
    <name evidence="8" type="ORF">UJA718_LOCUS8410</name>
</gene>
<name>A0A820DIC1_9BILA</name>
<dbReference type="GO" id="GO:0012507">
    <property type="term" value="C:ER to Golgi transport vesicle membrane"/>
    <property type="evidence" value="ECO:0007669"/>
    <property type="project" value="TreeGrafter"/>
</dbReference>
<dbReference type="Pfam" id="PF04869">
    <property type="entry name" value="Uso1_p115_head"/>
    <property type="match status" value="1"/>
</dbReference>
<keyword evidence="3 4" id="KW-0175">Coiled coil</keyword>
<protein>
    <recommendedName>
        <fullName evidence="6">Vesicle tethering protein Uso1/P115-like head domain-containing protein</fullName>
    </recommendedName>
</protein>
<dbReference type="GO" id="GO:0006886">
    <property type="term" value="P:intracellular protein transport"/>
    <property type="evidence" value="ECO:0007669"/>
    <property type="project" value="InterPro"/>
</dbReference>
<sequence>MDADSYQLLHWLEESTMGLTLTTLNININTEDPFHLNRGENLLAPIVSKYTLRQLHISEHCIVMGRERLLVHKTQWPIDYPLKSLAISYATPDIFCIICNQLPNLQILIVQDFSGPKILEVAEKPADRKPLLRLTSLSLLSINMTDIEELKSLLSLVPNLTQFRINAIQLRLFIGQIPDTITSEGTRSCHRYLFPCVRKFTLVINEKWPIATIQYLQNTVNLTNLETLQFEFSSTCQFETNLDADMHTLFEHTLNRHSLIINCNQSEQMNLTTYNSICLKLPQSVKYLSAHIIHVEDAQRLLEKAKNLSRVTFQMIPYESSFMDDIKEWLLQAGIYVRLKMERDHISDWIERDEPDEVHCYPVHLWLEKKMAFWRGTSLFSSSTPHTTTTNDKTNNQETIERLCDRLQSAVRIDDRRDALRNLKGFSKKCKLEVATQGMLLLANILQGDRTDLELIQLALETLSNVMTYEADNQDEQPNLPQDINIQFTELFIKNKEHVHAALDLIEEIDFNIRRTAIKFLSILLTNCTKLLQDIILESGPMGVSKLVDLLQDEREVIRNDTLLLLQILTRSNANIQKIVAFENGFERLFEILISEGGSDGGVIVEDCLSVLLNLLKTNPSNQSYFRESSFIRRLVECFALNSIGNKNWLKQKETNIHLFLQIIRTLVSPTNSNQNIVACQRTISQCGLLHRLCVMLTISTIPPDVLAEAINTIGEIIRGHAENQQFFGSVMNTTGESPQPVLLSLLYIMVAGEKQLFTLRIAILYCFQCYLCKNDYGKAMIVQTLLPQTENASNQYTLGHLLIVGFLSKDIVAAWCSNVALAHLIIDNQQLKEAVLKVVLAIDQSQLNPKSLMEISIDLLENSSSSFHTRVAILSFLCTWLSNCQLAVQTFLSIPNSISYLISQICSQSVTEDREVLIQSLCSFAFGLCLVFNNNQVSTYSTESLERIIKKRIGVDLFQEKLELLSKSDCYAKALQKPQLTFSKSNDMVLDYEFSRLYKILEGSITRLLTTRTNDDPTKSPDQSAAMLAQYTNLLQQQSQQINAYQNQEKQFLEERNFYQQKIFELEQSLQEIREQHTSLKRSSEQNQNPDDGLKSLCEQQQMELEYLRNMMAYQQQQYYYLTQPVENGIEQLNVNHDDNQTVKNEQQNHIQEQAALNVRISELQEKINAFDEQCKTQNDEIARLQLENNILQEKLTNEKRKVSILESLQGQIQEVIDQKAHLNNEYEKLNAVHQKNIREQNELLLLCSTYENQLRQCRNVIQSAGLTVPKFLFEMDDAL</sequence>
<evidence type="ECO:0000256" key="2">
    <source>
        <dbReference type="ARBA" id="ARBA00023034"/>
    </source>
</evidence>
<dbReference type="GO" id="GO:0045056">
    <property type="term" value="P:transcytosis"/>
    <property type="evidence" value="ECO:0007669"/>
    <property type="project" value="TreeGrafter"/>
</dbReference>
<dbReference type="PANTHER" id="PTHR10013:SF0">
    <property type="entry name" value="GENERAL VESICULAR TRANSPORT FACTOR P115"/>
    <property type="match status" value="1"/>
</dbReference>
<dbReference type="EMBL" id="CAJNXB010000035">
    <property type="protein sequence ID" value="CAF2995861.1"/>
    <property type="molecule type" value="Genomic_DNA"/>
</dbReference>
<reference evidence="8" key="1">
    <citation type="submission" date="2021-02" db="EMBL/GenBank/DDBJ databases">
        <authorList>
            <person name="Nowell W R."/>
        </authorList>
    </citation>
    <scope>NUCLEOTIDE SEQUENCE</scope>
</reference>